<gene>
    <name evidence="2" type="ORF">F9Y85_07235</name>
    <name evidence="3" type="ORF">R5H13_22495</name>
</gene>
<accession>A0A8I2KLZ9</accession>
<evidence type="ECO:0000313" key="2">
    <source>
        <dbReference type="EMBL" id="NLR21111.1"/>
    </source>
</evidence>
<keyword evidence="5" id="KW-1185">Reference proteome</keyword>
<evidence type="ECO:0000313" key="4">
    <source>
        <dbReference type="Proteomes" id="UP000646877"/>
    </source>
</evidence>
<dbReference type="EMBL" id="CP137579">
    <property type="protein sequence ID" value="WOX30653.1"/>
    <property type="molecule type" value="Genomic_DNA"/>
</dbReference>
<evidence type="ECO:0000259" key="1">
    <source>
        <dbReference type="Pfam" id="PF21926"/>
    </source>
</evidence>
<dbReference type="Proteomes" id="UP000646877">
    <property type="component" value="Unassembled WGS sequence"/>
</dbReference>
<protein>
    <recommendedName>
        <fullName evidence="1">N-acyl amino acid synthase FeeM catalytic core domain-containing protein</fullName>
    </recommendedName>
</protein>
<dbReference type="InterPro" id="IPR016181">
    <property type="entry name" value="Acyl_CoA_acyltransferase"/>
</dbReference>
<dbReference type="AlphaFoldDB" id="A0A8I2KLZ9"/>
<dbReference type="Proteomes" id="UP001304419">
    <property type="component" value="Chromosome 2"/>
</dbReference>
<organism evidence="2 4">
    <name type="scientific">Pseudoalteromonas maricaloris</name>
    <dbReference type="NCBI Taxonomy" id="184924"/>
    <lineage>
        <taxon>Bacteria</taxon>
        <taxon>Pseudomonadati</taxon>
        <taxon>Pseudomonadota</taxon>
        <taxon>Gammaproteobacteria</taxon>
        <taxon>Alteromonadales</taxon>
        <taxon>Pseudoalteromonadaceae</taxon>
        <taxon>Pseudoalteromonas</taxon>
    </lineage>
</organism>
<dbReference type="SUPFAM" id="SSF55729">
    <property type="entry name" value="Acyl-CoA N-acyltransferases (Nat)"/>
    <property type="match status" value="1"/>
</dbReference>
<dbReference type="EMBL" id="WEIA01000003">
    <property type="protein sequence ID" value="NLR21111.1"/>
    <property type="molecule type" value="Genomic_DNA"/>
</dbReference>
<reference evidence="2" key="1">
    <citation type="submission" date="2019-10" db="EMBL/GenBank/DDBJ databases">
        <authorList>
            <person name="Paulsen S."/>
        </authorList>
    </citation>
    <scope>NUCLEOTIDE SEQUENCE</scope>
    <source>
        <strain evidence="2">LMG 19692</strain>
    </source>
</reference>
<name>A0A8I2KLZ9_9GAMM</name>
<sequence>MDTLKYKKLSLENLIPTSVYRSLAFKKICKSIKENNGVIYKLANSYDERKQAINLIDYMYKERGIIPKNQPMPELTAFNLSSSSTVFIAKKGDEVVGTLSLIEDSYIGLPMESIHQQEILSIRQAERRVAEVGALAVKKGFGVSLMLYNIMFRWAKRSRYIDNLAISVHPSSLRFFRDVLLFSQLGKIKNHPKYNNALAVALTLDVPNAIQKFKEIYNRSGFMINSNTNLYEFFCEKKFDNVFIPESSPFEPEFQKIPQWSKEDTELALSEFQINFENMSKIKDFYFESFKSLNRNG</sequence>
<dbReference type="RefSeq" id="WP_039496296.1">
    <property type="nucleotide sequence ID" value="NZ_CBCSDF010000017.1"/>
</dbReference>
<evidence type="ECO:0000313" key="3">
    <source>
        <dbReference type="EMBL" id="WOX30653.1"/>
    </source>
</evidence>
<proteinExistence type="predicted"/>
<dbReference type="GeneID" id="98338462"/>
<dbReference type="Pfam" id="PF21926">
    <property type="entry name" value="FeeM"/>
    <property type="match status" value="1"/>
</dbReference>
<feature type="domain" description="N-acyl amino acid synthase FeeM catalytic core" evidence="1">
    <location>
        <begin position="52"/>
        <end position="205"/>
    </location>
</feature>
<dbReference type="InterPro" id="IPR054597">
    <property type="entry name" value="FeeM_cat"/>
</dbReference>
<reference evidence="3 5" key="2">
    <citation type="submission" date="2023-10" db="EMBL/GenBank/DDBJ databases">
        <title>To unveil natural product biosynthetic capacity in Pseudoalteromonas.</title>
        <authorList>
            <person name="Wang J."/>
        </authorList>
    </citation>
    <scope>NUCLEOTIDE SEQUENCE [LARGE SCALE GENOMIC DNA]</scope>
    <source>
        <strain evidence="3 5">DSM 15914</strain>
    </source>
</reference>
<dbReference type="Gene3D" id="3.40.630.30">
    <property type="match status" value="1"/>
</dbReference>
<evidence type="ECO:0000313" key="5">
    <source>
        <dbReference type="Proteomes" id="UP001304419"/>
    </source>
</evidence>